<evidence type="ECO:0000259" key="2">
    <source>
        <dbReference type="Pfam" id="PF13635"/>
    </source>
</evidence>
<dbReference type="InterPro" id="IPR027417">
    <property type="entry name" value="P-loop_NTPase"/>
</dbReference>
<dbReference type="AlphaFoldDB" id="A0A2M7ASE4"/>
<proteinExistence type="predicted"/>
<feature type="domain" description="DUF4143" evidence="2">
    <location>
        <begin position="217"/>
        <end position="358"/>
    </location>
</feature>
<reference evidence="4" key="1">
    <citation type="submission" date="2017-09" db="EMBL/GenBank/DDBJ databases">
        <title>Depth-based differentiation of microbial function through sediment-hosted aquifers and enrichment of novel symbionts in the deep terrestrial subsurface.</title>
        <authorList>
            <person name="Probst A.J."/>
            <person name="Ladd B."/>
            <person name="Jarett J.K."/>
            <person name="Geller-Mcgrath D.E."/>
            <person name="Sieber C.M.K."/>
            <person name="Emerson J.B."/>
            <person name="Anantharaman K."/>
            <person name="Thomas B.C."/>
            <person name="Malmstrom R."/>
            <person name="Stieglmeier M."/>
            <person name="Klingl A."/>
            <person name="Woyke T."/>
            <person name="Ryan C.M."/>
            <person name="Banfield J.F."/>
        </authorList>
    </citation>
    <scope>NUCLEOTIDE SEQUENCE [LARGE SCALE GENOMIC DNA]</scope>
</reference>
<comment type="caution">
    <text evidence="3">The sequence shown here is derived from an EMBL/GenBank/DDBJ whole genome shotgun (WGS) entry which is preliminary data.</text>
</comment>
<dbReference type="Pfam" id="PF13635">
    <property type="entry name" value="DUF4143"/>
    <property type="match status" value="1"/>
</dbReference>
<dbReference type="Pfam" id="PF13173">
    <property type="entry name" value="AAA_14"/>
    <property type="match status" value="1"/>
</dbReference>
<dbReference type="Gene3D" id="3.40.50.300">
    <property type="entry name" value="P-loop containing nucleotide triphosphate hydrolases"/>
    <property type="match status" value="1"/>
</dbReference>
<dbReference type="Proteomes" id="UP000231407">
    <property type="component" value="Unassembled WGS sequence"/>
</dbReference>
<dbReference type="PANTHER" id="PTHR43566">
    <property type="entry name" value="CONSERVED PROTEIN"/>
    <property type="match status" value="1"/>
</dbReference>
<evidence type="ECO:0000313" key="4">
    <source>
        <dbReference type="Proteomes" id="UP000231407"/>
    </source>
</evidence>
<dbReference type="SUPFAM" id="SSF52540">
    <property type="entry name" value="P-loop containing nucleoside triphosphate hydrolases"/>
    <property type="match status" value="1"/>
</dbReference>
<sequence>MKIKNIKEIEKFLPKRQIDREIRQSLVKGLTQEEVMILYGPRQVGKSVEVWKMIEGLLRIGGSDIFYFNFDVLPIEARDPEEFLRWIKSMLGEGKIYVFIDEAQRLANIGRWIKYLYDLKTGIKWVLTGSASLDLKNRTKESLVGRKIEYFLEPLSLREIVKDGNMELGKVEKDFEGLNQKLREYLVFGGYPGVVTITGPDEKKQKLADISETYLISDISQMYGIEDKQNLKMVAIYLAENIGGILSKNNLSNLTGIGKHEVVKCLEALEGGFVVRKIRSFAKDKTKELTHRSKVYFEDLGIRNALLGKLSSEKILMDRGKLFKNLVIKMLSEKWGWENIKYWRTTNQTEVDAVVVKAEG</sequence>
<evidence type="ECO:0008006" key="5">
    <source>
        <dbReference type="Google" id="ProtNLM"/>
    </source>
</evidence>
<name>A0A2M7ASE4_9BACT</name>
<feature type="non-terminal residue" evidence="3">
    <location>
        <position position="360"/>
    </location>
</feature>
<protein>
    <recommendedName>
        <fullName evidence="5">AAA+ ATPase domain-containing protein</fullName>
    </recommendedName>
</protein>
<evidence type="ECO:0000259" key="1">
    <source>
        <dbReference type="Pfam" id="PF13173"/>
    </source>
</evidence>
<dbReference type="InterPro" id="IPR041682">
    <property type="entry name" value="AAA_14"/>
</dbReference>
<evidence type="ECO:0000313" key="3">
    <source>
        <dbReference type="EMBL" id="PIU73549.1"/>
    </source>
</evidence>
<dbReference type="EMBL" id="PEWA01000020">
    <property type="protein sequence ID" value="PIU73549.1"/>
    <property type="molecule type" value="Genomic_DNA"/>
</dbReference>
<dbReference type="InterPro" id="IPR025420">
    <property type="entry name" value="DUF4143"/>
</dbReference>
<dbReference type="PANTHER" id="PTHR43566:SF1">
    <property type="entry name" value="AAA+ ATPASE DOMAIN-CONTAINING PROTEIN"/>
    <property type="match status" value="1"/>
</dbReference>
<feature type="domain" description="AAA" evidence="1">
    <location>
        <begin position="33"/>
        <end position="160"/>
    </location>
</feature>
<gene>
    <name evidence="3" type="ORF">COS78_01660</name>
</gene>
<accession>A0A2M7ASE4</accession>
<organism evidence="3 4">
    <name type="scientific">Candidatus Shapirobacteria bacterium CG06_land_8_20_14_3_00_40_12</name>
    <dbReference type="NCBI Taxonomy" id="1974881"/>
    <lineage>
        <taxon>Bacteria</taxon>
        <taxon>Candidatus Shapironibacteriota</taxon>
    </lineage>
</organism>